<keyword evidence="1" id="KW-0812">Transmembrane</keyword>
<feature type="transmembrane region" description="Helical" evidence="1">
    <location>
        <begin position="239"/>
        <end position="257"/>
    </location>
</feature>
<name>A0A074N365_9SPHN</name>
<dbReference type="OrthoDB" id="8477220at2"/>
<gene>
    <name evidence="2" type="ORF">EH32_14195</name>
</gene>
<keyword evidence="1" id="KW-0472">Membrane</keyword>
<comment type="caution">
    <text evidence="2">The sequence shown here is derived from an EMBL/GenBank/DDBJ whole genome shotgun (WGS) entry which is preliminary data.</text>
</comment>
<dbReference type="EMBL" id="JMIX01000009">
    <property type="protein sequence ID" value="KEO92407.1"/>
    <property type="molecule type" value="Genomic_DNA"/>
</dbReference>
<feature type="transmembrane region" description="Helical" evidence="1">
    <location>
        <begin position="263"/>
        <end position="284"/>
    </location>
</feature>
<reference evidence="2 3" key="1">
    <citation type="submission" date="2014-04" db="EMBL/GenBank/DDBJ databases">
        <title>A comprehensive comparison of genomes of Erythrobacter spp. Strains.</title>
        <authorList>
            <person name="Zheng Q."/>
        </authorList>
    </citation>
    <scope>NUCLEOTIDE SEQUENCE [LARGE SCALE GENOMIC DNA]</scope>
    <source>
        <strain evidence="2 3">DSM 8509</strain>
    </source>
</reference>
<dbReference type="RefSeq" id="WP_034904641.1">
    <property type="nucleotide sequence ID" value="NZ_CP017057.1"/>
</dbReference>
<evidence type="ECO:0000313" key="3">
    <source>
        <dbReference type="Proteomes" id="UP000027866"/>
    </source>
</evidence>
<sequence>MVRTALLAALDESEEGGLRAELALGGRSVLAWQCEAVRSLGCEKVVCLIRRLGEEIIALQRAVEADGGEFHAVRSGLQLPGLIKAEDELVVMLDGLIAERGAIEAVACQDGALLKGVATIAASHPLAQSCPQAFERIDRERSWAGLIVMRAAPVQQLADLPGDGSTVSLLLRLALQAGTPCREIGVEALAEGDWLLATSSEVLEAREQVLIDRTLDETPWSGPGRALAQEIARRIAPRGLAIGPLAGAGLAALLMVLGAGLALLGWGATGLALASAGAFAAAWSDEASKLARELAGERKRAISHAGQDALLDGLASVALIGAVISSGDGSISSLGAAALGPFAIGLSRLAAGISGPLARAFWQDRTVQLAIFALAGSFGLLGPVIALVGLAALTQLLLRSGRD</sequence>
<dbReference type="AlphaFoldDB" id="A0A074N365"/>
<accession>A0A074N365</accession>
<dbReference type="Proteomes" id="UP000027866">
    <property type="component" value="Unassembled WGS sequence"/>
</dbReference>
<keyword evidence="1" id="KW-1133">Transmembrane helix</keyword>
<proteinExistence type="predicted"/>
<protein>
    <submittedName>
        <fullName evidence="2">Uncharacterized protein</fullName>
    </submittedName>
</protein>
<feature type="transmembrane region" description="Helical" evidence="1">
    <location>
        <begin position="369"/>
        <end position="393"/>
    </location>
</feature>
<organism evidence="2 3">
    <name type="scientific">Erythrobacter litoralis</name>
    <dbReference type="NCBI Taxonomy" id="39960"/>
    <lineage>
        <taxon>Bacteria</taxon>
        <taxon>Pseudomonadati</taxon>
        <taxon>Pseudomonadota</taxon>
        <taxon>Alphaproteobacteria</taxon>
        <taxon>Sphingomonadales</taxon>
        <taxon>Erythrobacteraceae</taxon>
        <taxon>Erythrobacter/Porphyrobacter group</taxon>
        <taxon>Erythrobacter</taxon>
    </lineage>
</organism>
<evidence type="ECO:0000256" key="1">
    <source>
        <dbReference type="SAM" id="Phobius"/>
    </source>
</evidence>
<keyword evidence="3" id="KW-1185">Reference proteome</keyword>
<evidence type="ECO:0000313" key="2">
    <source>
        <dbReference type="EMBL" id="KEO92407.1"/>
    </source>
</evidence>